<accession>A0A285VB53</accession>
<dbReference type="AlphaFoldDB" id="A0A285VB53"/>
<feature type="region of interest" description="Disordered" evidence="1">
    <location>
        <begin position="1"/>
        <end position="41"/>
    </location>
</feature>
<feature type="compositionally biased region" description="Basic and acidic residues" evidence="1">
    <location>
        <begin position="1"/>
        <end position="18"/>
    </location>
</feature>
<evidence type="ECO:0000313" key="3">
    <source>
        <dbReference type="Proteomes" id="UP000219023"/>
    </source>
</evidence>
<reference evidence="2 3" key="1">
    <citation type="submission" date="2017-08" db="EMBL/GenBank/DDBJ databases">
        <authorList>
            <person name="de Groot N.N."/>
        </authorList>
    </citation>
    <scope>NUCLEOTIDE SEQUENCE [LARGE SCALE GENOMIC DNA]</scope>
    <source>
        <strain evidence="2 3">USBA 855</strain>
    </source>
</reference>
<feature type="compositionally biased region" description="Basic and acidic residues" evidence="1">
    <location>
        <begin position="30"/>
        <end position="39"/>
    </location>
</feature>
<evidence type="ECO:0000313" key="2">
    <source>
        <dbReference type="EMBL" id="SOC51345.1"/>
    </source>
</evidence>
<name>A0A285VB53_9GAMM</name>
<dbReference type="EMBL" id="OBQJ01000001">
    <property type="protein sequence ID" value="SOC51345.1"/>
    <property type="molecule type" value="Genomic_DNA"/>
</dbReference>
<organism evidence="2 3">
    <name type="scientific">Chromohalobacter canadensis</name>
    <dbReference type="NCBI Taxonomy" id="141389"/>
    <lineage>
        <taxon>Bacteria</taxon>
        <taxon>Pseudomonadati</taxon>
        <taxon>Pseudomonadota</taxon>
        <taxon>Gammaproteobacteria</taxon>
        <taxon>Oceanospirillales</taxon>
        <taxon>Halomonadaceae</taxon>
        <taxon>Chromohalobacter</taxon>
    </lineage>
</organism>
<gene>
    <name evidence="2" type="ORF">SAMN05421509_101257</name>
</gene>
<sequence>MSRDSHCPHAMRQRDDPNHSFNIKGRHDRRMTQPRRDDDGASISIELDTLLNHRHEGTIGIRCRSIEMD</sequence>
<dbReference type="Proteomes" id="UP000219023">
    <property type="component" value="Unassembled WGS sequence"/>
</dbReference>
<protein>
    <submittedName>
        <fullName evidence="2">Uncharacterized protein</fullName>
    </submittedName>
</protein>
<evidence type="ECO:0000256" key="1">
    <source>
        <dbReference type="SAM" id="MobiDB-lite"/>
    </source>
</evidence>
<proteinExistence type="predicted"/>